<reference evidence="1 2" key="1">
    <citation type="journal article" date="2013" name="Nat. Commun.">
        <title>The evolution and pathogenic mechanisms of the rice sheath blight pathogen.</title>
        <authorList>
            <person name="Zheng A."/>
            <person name="Lin R."/>
            <person name="Xu L."/>
            <person name="Qin P."/>
            <person name="Tang C."/>
            <person name="Ai P."/>
            <person name="Zhang D."/>
            <person name="Liu Y."/>
            <person name="Sun Z."/>
            <person name="Feng H."/>
            <person name="Wang Y."/>
            <person name="Chen Y."/>
            <person name="Liang X."/>
            <person name="Fu R."/>
            <person name="Li Q."/>
            <person name="Zhang J."/>
            <person name="Yu X."/>
            <person name="Xie Z."/>
            <person name="Ding L."/>
            <person name="Guan P."/>
            <person name="Tang J."/>
            <person name="Liang Y."/>
            <person name="Wang S."/>
            <person name="Deng Q."/>
            <person name="Li S."/>
            <person name="Zhu J."/>
            <person name="Wang L."/>
            <person name="Liu H."/>
            <person name="Li P."/>
        </authorList>
    </citation>
    <scope>NUCLEOTIDE SEQUENCE [LARGE SCALE GENOMIC DNA]</scope>
    <source>
        <strain evidence="2">AG-1 IA</strain>
    </source>
</reference>
<evidence type="ECO:0000313" key="2">
    <source>
        <dbReference type="Proteomes" id="UP000011668"/>
    </source>
</evidence>
<dbReference type="EMBL" id="AFRT01001755">
    <property type="protein sequence ID" value="ELU39488.1"/>
    <property type="molecule type" value="Genomic_DNA"/>
</dbReference>
<protein>
    <submittedName>
        <fullName evidence="1">Uncharacterized protein</fullName>
    </submittedName>
</protein>
<comment type="caution">
    <text evidence="1">The sequence shown here is derived from an EMBL/GenBank/DDBJ whole genome shotgun (WGS) entry which is preliminary data.</text>
</comment>
<dbReference type="Proteomes" id="UP000011668">
    <property type="component" value="Unassembled WGS sequence"/>
</dbReference>
<dbReference type="HOGENOM" id="CLU_1548654_0_0_1"/>
<keyword evidence="2" id="KW-1185">Reference proteome</keyword>
<name>L8WRW5_THACA</name>
<proteinExistence type="predicted"/>
<gene>
    <name evidence="1" type="ORF">AG1IA_06483</name>
</gene>
<accession>L8WRW5</accession>
<evidence type="ECO:0000313" key="1">
    <source>
        <dbReference type="EMBL" id="ELU39488.1"/>
    </source>
</evidence>
<organism evidence="1 2">
    <name type="scientific">Thanatephorus cucumeris (strain AG1-IA)</name>
    <name type="common">Rice sheath blight fungus</name>
    <name type="synonym">Rhizoctonia solani</name>
    <dbReference type="NCBI Taxonomy" id="983506"/>
    <lineage>
        <taxon>Eukaryota</taxon>
        <taxon>Fungi</taxon>
        <taxon>Dikarya</taxon>
        <taxon>Basidiomycota</taxon>
        <taxon>Agaricomycotina</taxon>
        <taxon>Agaricomycetes</taxon>
        <taxon>Cantharellales</taxon>
        <taxon>Ceratobasidiaceae</taxon>
        <taxon>Rhizoctonia</taxon>
        <taxon>Rhizoctonia solani AG-1</taxon>
    </lineage>
</organism>
<sequence length="173" mass="20022">MQTTPSPIGERMLGAQQLIYDARKTTPRMLQRRSHVFSDNSRSIHIDCHSSPSARARDYLLIHLLATVQHMDHLMTIVSHSPVAPAFESHIDKTPRAWRTLGMEDRRHERGRTNGEKCQASYEPLILQQAVPAWKWRYKTELKTCLEMPSNTPKMKPGRPRFHMCTNLAAVYY</sequence>
<dbReference type="AlphaFoldDB" id="L8WRW5"/>